<keyword evidence="7 11" id="KW-0464">Manganese</keyword>
<dbReference type="PANTHER" id="PTHR43749:SF2">
    <property type="entry name" value="RNA-SPLICING LIGASE RTCB"/>
    <property type="match status" value="1"/>
</dbReference>
<gene>
    <name evidence="12" type="ORF">N475_18225</name>
</gene>
<keyword evidence="5" id="KW-0692">RNA repair</keyword>
<evidence type="ECO:0000256" key="3">
    <source>
        <dbReference type="ARBA" id="ARBA00022723"/>
    </source>
</evidence>
<dbReference type="PATRIC" id="fig|1365250.3.peg.3242"/>
<feature type="binding site" evidence="10">
    <location>
        <begin position="171"/>
        <end position="175"/>
    </location>
    <ligand>
        <name>GMP</name>
        <dbReference type="ChEBI" id="CHEBI:58115"/>
    </ligand>
</feature>
<dbReference type="EC" id="6.5.1.8" evidence="1"/>
<feature type="binding site" evidence="11">
    <location>
        <position position="172"/>
    </location>
    <ligand>
        <name>Mn(2+)</name>
        <dbReference type="ChEBI" id="CHEBI:29035"/>
        <label>1</label>
    </ligand>
</feature>
<dbReference type="GO" id="GO:0006281">
    <property type="term" value="P:DNA repair"/>
    <property type="evidence" value="ECO:0007669"/>
    <property type="project" value="TreeGrafter"/>
</dbReference>
<keyword evidence="13" id="KW-1185">Reference proteome</keyword>
<keyword evidence="4 10" id="KW-0547">Nucleotide-binding</keyword>
<evidence type="ECO:0000256" key="4">
    <source>
        <dbReference type="ARBA" id="ARBA00022741"/>
    </source>
</evidence>
<feature type="binding site" evidence="11">
    <location>
        <position position="281"/>
    </location>
    <ligand>
        <name>Mn(2+)</name>
        <dbReference type="ChEBI" id="CHEBI:29035"/>
        <label>2</label>
    </ligand>
</feature>
<dbReference type="InterPro" id="IPR052915">
    <property type="entry name" value="RtcB-like"/>
</dbReference>
<dbReference type="GO" id="GO:0170057">
    <property type="term" value="F:RNA ligase (GTP) activity"/>
    <property type="evidence" value="ECO:0007669"/>
    <property type="project" value="UniProtKB-EC"/>
</dbReference>
<dbReference type="InterPro" id="IPR036025">
    <property type="entry name" value="RtcB-like_sf"/>
</dbReference>
<dbReference type="GO" id="GO:0006396">
    <property type="term" value="P:RNA processing"/>
    <property type="evidence" value="ECO:0007669"/>
    <property type="project" value="InterPro"/>
</dbReference>
<feature type="binding site" evidence="10">
    <location>
        <position position="407"/>
    </location>
    <ligand>
        <name>GMP</name>
        <dbReference type="ChEBI" id="CHEBI:58115"/>
    </ligand>
</feature>
<protein>
    <recommendedName>
        <fullName evidence="1">3'-phosphate/5'-hydroxy nucleic acid ligase</fullName>
        <ecNumber evidence="1">6.5.1.8</ecNumber>
    </recommendedName>
</protein>
<dbReference type="GO" id="GO:0042245">
    <property type="term" value="P:RNA repair"/>
    <property type="evidence" value="ECO:0007669"/>
    <property type="project" value="UniProtKB-KW"/>
</dbReference>
<feature type="binding site" evidence="10">
    <location>
        <begin position="281"/>
        <end position="282"/>
    </location>
    <ligand>
        <name>GMP</name>
        <dbReference type="ChEBI" id="CHEBI:58115"/>
    </ligand>
</feature>
<evidence type="ECO:0000256" key="2">
    <source>
        <dbReference type="ARBA" id="ARBA00022598"/>
    </source>
</evidence>
<keyword evidence="3 11" id="KW-0479">Metal-binding</keyword>
<dbReference type="Proteomes" id="UP000076643">
    <property type="component" value="Unassembled WGS sequence"/>
</dbReference>
<evidence type="ECO:0000256" key="5">
    <source>
        <dbReference type="ARBA" id="ARBA00022800"/>
    </source>
</evidence>
<evidence type="ECO:0000256" key="1">
    <source>
        <dbReference type="ARBA" id="ARBA00012726"/>
    </source>
</evidence>
<evidence type="ECO:0000313" key="12">
    <source>
        <dbReference type="EMBL" id="KZN35730.1"/>
    </source>
</evidence>
<dbReference type="Gene3D" id="3.90.1860.10">
    <property type="entry name" value="tRNA-splicing ligase RtcB"/>
    <property type="match status" value="1"/>
</dbReference>
<dbReference type="GO" id="GO:0003909">
    <property type="term" value="F:DNA ligase activity"/>
    <property type="evidence" value="ECO:0007669"/>
    <property type="project" value="TreeGrafter"/>
</dbReference>
<proteinExistence type="predicted"/>
<dbReference type="AlphaFoldDB" id="A0A161ZVX9"/>
<dbReference type="RefSeq" id="WP_063365542.1">
    <property type="nucleotide sequence ID" value="NZ_AQHB01000049.1"/>
</dbReference>
<name>A0A161ZVX9_9GAMM</name>
<dbReference type="GO" id="GO:0030145">
    <property type="term" value="F:manganese ion binding"/>
    <property type="evidence" value="ECO:0007669"/>
    <property type="project" value="TreeGrafter"/>
</dbReference>
<feature type="binding site" evidence="10">
    <location>
        <begin position="337"/>
        <end position="340"/>
    </location>
    <ligand>
        <name>GMP</name>
        <dbReference type="ChEBI" id="CHEBI:58115"/>
    </ligand>
</feature>
<evidence type="ECO:0000256" key="10">
    <source>
        <dbReference type="PIRSR" id="PIRSR601233-2"/>
    </source>
</evidence>
<comment type="catalytic activity">
    <reaction evidence="8">
        <text>a 3'-end 3'-phospho-ribonucleotide-RNA + a 5'-end dephospho-ribonucleoside-RNA + GTP = a ribonucleotidyl-ribonucleotide-RNA + GMP + diphosphate</text>
        <dbReference type="Rhea" id="RHEA:68076"/>
        <dbReference type="Rhea" id="RHEA-COMP:10463"/>
        <dbReference type="Rhea" id="RHEA-COMP:13936"/>
        <dbReference type="Rhea" id="RHEA-COMP:17355"/>
        <dbReference type="ChEBI" id="CHEBI:33019"/>
        <dbReference type="ChEBI" id="CHEBI:37565"/>
        <dbReference type="ChEBI" id="CHEBI:58115"/>
        <dbReference type="ChEBI" id="CHEBI:83062"/>
        <dbReference type="ChEBI" id="CHEBI:138284"/>
        <dbReference type="ChEBI" id="CHEBI:173118"/>
        <dbReference type="EC" id="6.5.1.8"/>
    </reaction>
</comment>
<feature type="binding site" evidence="10">
    <location>
        <position position="320"/>
    </location>
    <ligand>
        <name>GMP</name>
        <dbReference type="ChEBI" id="CHEBI:58115"/>
    </ligand>
</feature>
<organism evidence="12 13">
    <name type="scientific">Pseudoalteromonas luteoviolacea DSM 6061</name>
    <dbReference type="NCBI Taxonomy" id="1365250"/>
    <lineage>
        <taxon>Bacteria</taxon>
        <taxon>Pseudomonadati</taxon>
        <taxon>Pseudomonadota</taxon>
        <taxon>Gammaproteobacteria</taxon>
        <taxon>Alteromonadales</taxon>
        <taxon>Pseudoalteromonadaceae</taxon>
        <taxon>Pseudoalteromonas</taxon>
    </lineage>
</organism>
<feature type="binding site" evidence="11">
    <location>
        <position position="189"/>
    </location>
    <ligand>
        <name>Mn(2+)</name>
        <dbReference type="ChEBI" id="CHEBI:29035"/>
        <label>2</label>
    </ligand>
</feature>
<keyword evidence="6 10" id="KW-0342">GTP-binding</keyword>
<dbReference type="SUPFAM" id="SSF103365">
    <property type="entry name" value="Hypothetical protein PH1602"/>
    <property type="match status" value="1"/>
</dbReference>
<feature type="binding site" evidence="11">
    <location>
        <position position="79"/>
    </location>
    <ligand>
        <name>Mn(2+)</name>
        <dbReference type="ChEBI" id="CHEBI:29035"/>
        <label>1</label>
    </ligand>
</feature>
<comment type="caution">
    <text evidence="12">The sequence shown here is derived from an EMBL/GenBank/DDBJ whole genome shotgun (WGS) entry which is preliminary data.</text>
</comment>
<sequence>MCKSQYELLGNNTKHPIKAWTKGVPFEPEAQQQLKNIASMDIVHSHIAVMPDVHLGKGATIGSVIPSVDAVIPAAVGVDIGCGMVATRTTLKASDLPDNLKSIRSAFEAVVPHGRTTGRGKRDKGAWGNIPKLVQKEWLALEQRFAQICAKHPAIAKSNHVNHLGTMGTGNHFLELCLDEAQNVWLMLHSGSRGVGNRIGTYFIELAKKEMQRHQQHLPDMDLAYLKEGSIYFDDYVEAVEWAQDFAAKNREIMMFNALKALKEELPMPFETVDVAVNCHHNYISKEVHFGKACYVTRKGALRAEQGEMGIIPGNMGARSYIVRGLGNPDSFNSCSHGAGRVMSRTKAKKVYSIADHEAATKGVECRKDAAVIDEIPHAYKDIDKVMAAQQDLVEVVHTLKQIVCVKG</sequence>
<reference evidence="12 13" key="1">
    <citation type="submission" date="2013-07" db="EMBL/GenBank/DDBJ databases">
        <title>Comparative Genomic and Metabolomic Analysis of Twelve Strains of Pseudoalteromonas luteoviolacea.</title>
        <authorList>
            <person name="Vynne N.G."/>
            <person name="Mansson M."/>
            <person name="Gram L."/>
        </authorList>
    </citation>
    <scope>NUCLEOTIDE SEQUENCE [LARGE SCALE GENOMIC DNA]</scope>
    <source>
        <strain evidence="12 13">DSM 6061</strain>
    </source>
</reference>
<dbReference type="PANTHER" id="PTHR43749">
    <property type="entry name" value="RNA-SPLICING LIGASE RTCB"/>
    <property type="match status" value="1"/>
</dbReference>
<evidence type="ECO:0000313" key="13">
    <source>
        <dbReference type="Proteomes" id="UP000076643"/>
    </source>
</evidence>
<dbReference type="EMBL" id="AUYB01000111">
    <property type="protein sequence ID" value="KZN35730.1"/>
    <property type="molecule type" value="Genomic_DNA"/>
</dbReference>
<evidence type="ECO:0000256" key="7">
    <source>
        <dbReference type="ARBA" id="ARBA00023211"/>
    </source>
</evidence>
<evidence type="ECO:0000256" key="11">
    <source>
        <dbReference type="PIRSR" id="PIRSR601233-3"/>
    </source>
</evidence>
<feature type="binding site" evidence="10">
    <location>
        <begin position="313"/>
        <end position="316"/>
    </location>
    <ligand>
        <name>GMP</name>
        <dbReference type="ChEBI" id="CHEBI:58115"/>
    </ligand>
</feature>
<evidence type="ECO:0000256" key="8">
    <source>
        <dbReference type="ARBA" id="ARBA00047746"/>
    </source>
</evidence>
<evidence type="ECO:0000256" key="6">
    <source>
        <dbReference type="ARBA" id="ARBA00023134"/>
    </source>
</evidence>
<dbReference type="GO" id="GO:0005525">
    <property type="term" value="F:GTP binding"/>
    <property type="evidence" value="ECO:0007669"/>
    <property type="project" value="UniProtKB-KW"/>
</dbReference>
<comment type="cofactor">
    <cofactor evidence="11">
        <name>Mn(2+)</name>
        <dbReference type="ChEBI" id="CHEBI:29035"/>
    </cofactor>
    <text evidence="11">Binds 2 manganese ions per subunit.</text>
</comment>
<evidence type="ECO:0000256" key="9">
    <source>
        <dbReference type="PIRSR" id="PIRSR601233-1"/>
    </source>
</evidence>
<accession>A0A161ZVX9</accession>
<feature type="active site" description="GMP-histidine intermediate" evidence="9">
    <location>
        <position position="337"/>
    </location>
</feature>
<dbReference type="Pfam" id="PF01139">
    <property type="entry name" value="RtcB"/>
    <property type="match status" value="1"/>
</dbReference>
<keyword evidence="2" id="KW-0436">Ligase</keyword>
<dbReference type="InterPro" id="IPR001233">
    <property type="entry name" value="RtcB"/>
</dbReference>
<dbReference type="STRING" id="43657.S4054249_23360"/>